<proteinExistence type="predicted"/>
<accession>A0A2P2QT62</accession>
<dbReference type="EMBL" id="GGEC01089699">
    <property type="protein sequence ID" value="MBX70183.1"/>
    <property type="molecule type" value="Transcribed_RNA"/>
</dbReference>
<reference evidence="2" key="1">
    <citation type="submission" date="2018-02" db="EMBL/GenBank/DDBJ databases">
        <title>Rhizophora mucronata_Transcriptome.</title>
        <authorList>
            <person name="Meera S.P."/>
            <person name="Sreeshan A."/>
            <person name="Augustine A."/>
        </authorList>
    </citation>
    <scope>NUCLEOTIDE SEQUENCE</scope>
    <source>
        <tissue evidence="2">Leaf</tissue>
    </source>
</reference>
<sequence>MIISVRFNSRLILVGFVFSFLLFFPVWMMRVIGVSCFDRSNV</sequence>
<feature type="transmembrane region" description="Helical" evidence="1">
    <location>
        <begin position="12"/>
        <end position="32"/>
    </location>
</feature>
<evidence type="ECO:0000256" key="1">
    <source>
        <dbReference type="SAM" id="Phobius"/>
    </source>
</evidence>
<keyword evidence="1" id="KW-0812">Transmembrane</keyword>
<keyword evidence="1" id="KW-1133">Transmembrane helix</keyword>
<protein>
    <submittedName>
        <fullName evidence="2">Uncharacterized protein</fullName>
    </submittedName>
</protein>
<name>A0A2P2QT62_RHIMU</name>
<keyword evidence="1" id="KW-0472">Membrane</keyword>
<organism evidence="2">
    <name type="scientific">Rhizophora mucronata</name>
    <name type="common">Asiatic mangrove</name>
    <dbReference type="NCBI Taxonomy" id="61149"/>
    <lineage>
        <taxon>Eukaryota</taxon>
        <taxon>Viridiplantae</taxon>
        <taxon>Streptophyta</taxon>
        <taxon>Embryophyta</taxon>
        <taxon>Tracheophyta</taxon>
        <taxon>Spermatophyta</taxon>
        <taxon>Magnoliopsida</taxon>
        <taxon>eudicotyledons</taxon>
        <taxon>Gunneridae</taxon>
        <taxon>Pentapetalae</taxon>
        <taxon>rosids</taxon>
        <taxon>fabids</taxon>
        <taxon>Malpighiales</taxon>
        <taxon>Rhizophoraceae</taxon>
        <taxon>Rhizophora</taxon>
    </lineage>
</organism>
<dbReference type="AlphaFoldDB" id="A0A2P2QT62"/>
<evidence type="ECO:0000313" key="2">
    <source>
        <dbReference type="EMBL" id="MBX70183.1"/>
    </source>
</evidence>